<organism evidence="1 2">
    <name type="scientific">Paramuricea clavata</name>
    <name type="common">Red gorgonian</name>
    <name type="synonym">Violescent sea-whip</name>
    <dbReference type="NCBI Taxonomy" id="317549"/>
    <lineage>
        <taxon>Eukaryota</taxon>
        <taxon>Metazoa</taxon>
        <taxon>Cnidaria</taxon>
        <taxon>Anthozoa</taxon>
        <taxon>Octocorallia</taxon>
        <taxon>Malacalcyonacea</taxon>
        <taxon>Plexauridae</taxon>
        <taxon>Paramuricea</taxon>
    </lineage>
</organism>
<comment type="caution">
    <text evidence="1">The sequence shown here is derived from an EMBL/GenBank/DDBJ whole genome shotgun (WGS) entry which is preliminary data.</text>
</comment>
<evidence type="ECO:0000313" key="1">
    <source>
        <dbReference type="EMBL" id="CAB4024837.1"/>
    </source>
</evidence>
<keyword evidence="2" id="KW-1185">Reference proteome</keyword>
<evidence type="ECO:0000313" key="2">
    <source>
        <dbReference type="Proteomes" id="UP001152795"/>
    </source>
</evidence>
<dbReference type="AlphaFoldDB" id="A0A6S7J3D3"/>
<dbReference type="Proteomes" id="UP001152795">
    <property type="component" value="Unassembled WGS sequence"/>
</dbReference>
<accession>A0A6S7J3D3</accession>
<proteinExistence type="predicted"/>
<name>A0A6S7J3D3_PARCT</name>
<reference evidence="1" key="1">
    <citation type="submission" date="2020-04" db="EMBL/GenBank/DDBJ databases">
        <authorList>
            <person name="Alioto T."/>
            <person name="Alioto T."/>
            <person name="Gomez Garrido J."/>
        </authorList>
    </citation>
    <scope>NUCLEOTIDE SEQUENCE</scope>
    <source>
        <strain evidence="1">A484AB</strain>
    </source>
</reference>
<dbReference type="EMBL" id="CACRXK020013264">
    <property type="protein sequence ID" value="CAB4024837.1"/>
    <property type="molecule type" value="Genomic_DNA"/>
</dbReference>
<sequence length="138" mass="16431">MAKEKKQKILENRRTIYEVLDKSKKEEVLTKNMSYKETMGEEQKQKLLENKRAKYQVMDISKKKELIAISSSKIMSHCMLLNSQQKNDLLNREKEKRMEKKSQIHDIDTYIDEFKKQIKAGPFYICCVCNRTLYKNSA</sequence>
<protein>
    <submittedName>
        <fullName evidence="1">Uncharacterized protein</fullName>
    </submittedName>
</protein>
<gene>
    <name evidence="1" type="ORF">PACLA_8A012498</name>
</gene>